<dbReference type="InterPro" id="IPR000566">
    <property type="entry name" value="Lipocln_cytosolic_FA-bd_dom"/>
</dbReference>
<evidence type="ECO:0000259" key="1">
    <source>
        <dbReference type="PROSITE" id="PS00214"/>
    </source>
</evidence>
<proteinExistence type="predicted"/>
<dbReference type="InterPro" id="IPR000463">
    <property type="entry name" value="Fatty_acid-bd"/>
</dbReference>
<dbReference type="AlphaFoldDB" id="A0A561TWA0"/>
<dbReference type="OrthoDB" id="9901634at2"/>
<dbReference type="RefSeq" id="WP_145908979.1">
    <property type="nucleotide sequence ID" value="NZ_BAAAMZ010000010.1"/>
</dbReference>
<sequence length="140" mass="15433">MAGGAFTDFSGTYELVSSEGYEEYLESIKVDAATREVLAADPQTVEVRQEGDHYTFKSTVATKASVSQFTLGQEYVGDFGYGDDRQAKGIARRDGNRIILQRKAGTIETTAVYEISDEGFDVMLLGPNGVTAKRRYKRQP</sequence>
<dbReference type="PROSITE" id="PS00214">
    <property type="entry name" value="FABP"/>
    <property type="match status" value="1"/>
</dbReference>
<dbReference type="PRINTS" id="PR00178">
    <property type="entry name" value="FATTYACIDBP"/>
</dbReference>
<protein>
    <submittedName>
        <fullName evidence="2">Cytosolic fatty acid binding protein</fullName>
    </submittedName>
</protein>
<dbReference type="Pfam" id="PF00061">
    <property type="entry name" value="Lipocalin"/>
    <property type="match status" value="1"/>
</dbReference>
<dbReference type="GO" id="GO:0008289">
    <property type="term" value="F:lipid binding"/>
    <property type="evidence" value="ECO:0007669"/>
    <property type="project" value="InterPro"/>
</dbReference>
<organism evidence="2 3">
    <name type="scientific">Kitasatospora viridis</name>
    <dbReference type="NCBI Taxonomy" id="281105"/>
    <lineage>
        <taxon>Bacteria</taxon>
        <taxon>Bacillati</taxon>
        <taxon>Actinomycetota</taxon>
        <taxon>Actinomycetes</taxon>
        <taxon>Kitasatosporales</taxon>
        <taxon>Streptomycetaceae</taxon>
        <taxon>Kitasatospora</taxon>
    </lineage>
</organism>
<dbReference type="Gene3D" id="2.40.128.20">
    <property type="match status" value="1"/>
</dbReference>
<keyword evidence="3" id="KW-1185">Reference proteome</keyword>
<evidence type="ECO:0000313" key="3">
    <source>
        <dbReference type="Proteomes" id="UP000317940"/>
    </source>
</evidence>
<accession>A0A561TWA0</accession>
<dbReference type="CDD" id="cd00742">
    <property type="entry name" value="FABP"/>
    <property type="match status" value="1"/>
</dbReference>
<gene>
    <name evidence="2" type="ORF">FHX73_12496</name>
</gene>
<dbReference type="EMBL" id="VIWT01000002">
    <property type="protein sequence ID" value="TWF91381.1"/>
    <property type="molecule type" value="Genomic_DNA"/>
</dbReference>
<dbReference type="SUPFAM" id="SSF50814">
    <property type="entry name" value="Lipocalins"/>
    <property type="match status" value="1"/>
</dbReference>
<dbReference type="InterPro" id="IPR012674">
    <property type="entry name" value="Calycin"/>
</dbReference>
<comment type="caution">
    <text evidence="2">The sequence shown here is derived from an EMBL/GenBank/DDBJ whole genome shotgun (WGS) entry which is preliminary data.</text>
</comment>
<name>A0A561TWA0_9ACTN</name>
<dbReference type="InterPro" id="IPR031259">
    <property type="entry name" value="ILBP"/>
</dbReference>
<dbReference type="Proteomes" id="UP000317940">
    <property type="component" value="Unassembled WGS sequence"/>
</dbReference>
<dbReference type="PANTHER" id="PTHR11955">
    <property type="entry name" value="FATTY ACID BINDING PROTEIN"/>
    <property type="match status" value="1"/>
</dbReference>
<reference evidence="2 3" key="1">
    <citation type="submission" date="2019-06" db="EMBL/GenBank/DDBJ databases">
        <title>Sequencing the genomes of 1000 actinobacteria strains.</title>
        <authorList>
            <person name="Klenk H.-P."/>
        </authorList>
    </citation>
    <scope>NUCLEOTIDE SEQUENCE [LARGE SCALE GENOMIC DNA]</scope>
    <source>
        <strain evidence="2 3">DSM 44826</strain>
    </source>
</reference>
<feature type="domain" description="Cytosolic fatty-acid binding proteins" evidence="1">
    <location>
        <begin position="11"/>
        <end position="28"/>
    </location>
</feature>
<evidence type="ECO:0000313" key="2">
    <source>
        <dbReference type="EMBL" id="TWF91381.1"/>
    </source>
</evidence>